<dbReference type="Pfam" id="PF00300">
    <property type="entry name" value="His_Phos_1"/>
    <property type="match status" value="1"/>
</dbReference>
<sequence length="294" mass="34300">MDSNDEPTLSDLENKAKALNEGSQVILLRHGNSMSNQEHDALLSSDYTDDQLKTLKKKVDLIDCHLSELGYRQCQEAQPLANLLNVKHVIVSPLLRALETAHNVFKEHPNFKNITFTVLPLMKECIVNSDDVPGDIVQRMDEYREIFPNFDTSELEKYEDMHNFFLYDVDMDWARDLLQTIASRNSKKETSGFRSEIMELLTLRFPLFLESDLSLYKRVLKSKEFLKQFLIQNPLEGDEKIVLVGHRNVFNFWTNKWDKDSLEDQLDQDECIKPPEDAYYLKNCEFYPYDGGFP</sequence>
<proteinExistence type="predicted"/>
<comment type="caution">
    <text evidence="1">The sequence shown here is derived from an EMBL/GenBank/DDBJ whole genome shotgun (WGS) entry which is preliminary data.</text>
</comment>
<keyword evidence="2" id="KW-1185">Reference proteome</keyword>
<dbReference type="Proteomes" id="UP001295684">
    <property type="component" value="Unassembled WGS sequence"/>
</dbReference>
<dbReference type="InterPro" id="IPR013078">
    <property type="entry name" value="His_Pase_superF_clade-1"/>
</dbReference>
<evidence type="ECO:0000313" key="2">
    <source>
        <dbReference type="Proteomes" id="UP001295684"/>
    </source>
</evidence>
<reference evidence="1" key="1">
    <citation type="submission" date="2023-07" db="EMBL/GenBank/DDBJ databases">
        <authorList>
            <consortium name="AG Swart"/>
            <person name="Singh M."/>
            <person name="Singh A."/>
            <person name="Seah K."/>
            <person name="Emmerich C."/>
        </authorList>
    </citation>
    <scope>NUCLEOTIDE SEQUENCE</scope>
    <source>
        <strain evidence="1">DP1</strain>
    </source>
</reference>
<dbReference type="AlphaFoldDB" id="A0AAD1XQG5"/>
<dbReference type="Gene3D" id="3.40.50.1240">
    <property type="entry name" value="Phosphoglycerate mutase-like"/>
    <property type="match status" value="1"/>
</dbReference>
<dbReference type="GO" id="GO:0005737">
    <property type="term" value="C:cytoplasm"/>
    <property type="evidence" value="ECO:0007669"/>
    <property type="project" value="TreeGrafter"/>
</dbReference>
<dbReference type="PANTHER" id="PTHR48100">
    <property type="entry name" value="BROAD-SPECIFICITY PHOSPHATASE YOR283W-RELATED"/>
    <property type="match status" value="1"/>
</dbReference>
<dbReference type="CDD" id="cd07067">
    <property type="entry name" value="HP_PGM_like"/>
    <property type="match status" value="1"/>
</dbReference>
<dbReference type="PANTHER" id="PTHR48100:SF61">
    <property type="entry name" value="PHOSPHOGLYCERATE MUTASE"/>
    <property type="match status" value="1"/>
</dbReference>
<dbReference type="EMBL" id="CAMPGE010018528">
    <property type="protein sequence ID" value="CAI2376937.1"/>
    <property type="molecule type" value="Genomic_DNA"/>
</dbReference>
<protein>
    <submittedName>
        <fullName evidence="1">Uncharacterized protein</fullName>
    </submittedName>
</protein>
<evidence type="ECO:0000313" key="1">
    <source>
        <dbReference type="EMBL" id="CAI2376937.1"/>
    </source>
</evidence>
<accession>A0AAD1XQG5</accession>
<name>A0AAD1XQG5_EUPCR</name>
<dbReference type="InterPro" id="IPR029033">
    <property type="entry name" value="His_PPase_superfam"/>
</dbReference>
<dbReference type="SUPFAM" id="SSF53254">
    <property type="entry name" value="Phosphoglycerate mutase-like"/>
    <property type="match status" value="1"/>
</dbReference>
<gene>
    <name evidence="1" type="ORF">ECRASSUSDP1_LOCUS18314</name>
</gene>
<dbReference type="InterPro" id="IPR050275">
    <property type="entry name" value="PGM_Phosphatase"/>
</dbReference>
<organism evidence="1 2">
    <name type="scientific">Euplotes crassus</name>
    <dbReference type="NCBI Taxonomy" id="5936"/>
    <lineage>
        <taxon>Eukaryota</taxon>
        <taxon>Sar</taxon>
        <taxon>Alveolata</taxon>
        <taxon>Ciliophora</taxon>
        <taxon>Intramacronucleata</taxon>
        <taxon>Spirotrichea</taxon>
        <taxon>Hypotrichia</taxon>
        <taxon>Euplotida</taxon>
        <taxon>Euplotidae</taxon>
        <taxon>Moneuplotes</taxon>
    </lineage>
</organism>
<dbReference type="GO" id="GO:0016791">
    <property type="term" value="F:phosphatase activity"/>
    <property type="evidence" value="ECO:0007669"/>
    <property type="project" value="TreeGrafter"/>
</dbReference>